<evidence type="ECO:0000313" key="1">
    <source>
        <dbReference type="EMBL" id="KKB06742.1"/>
    </source>
</evidence>
<evidence type="ECO:0000313" key="2">
    <source>
        <dbReference type="Proteomes" id="UP000033632"/>
    </source>
</evidence>
<gene>
    <name evidence="1" type="ORF">VE25_21500</name>
</gene>
<dbReference type="RefSeq" id="WP_046110736.1">
    <property type="nucleotide sequence ID" value="NZ_JZEX01000207.1"/>
</dbReference>
<dbReference type="OrthoDB" id="8457166at2"/>
<dbReference type="Proteomes" id="UP000033632">
    <property type="component" value="Unassembled WGS sequence"/>
</dbReference>
<proteinExistence type="predicted"/>
<reference evidence="1 2" key="1">
    <citation type="submission" date="2015-03" db="EMBL/GenBank/DDBJ databases">
        <authorList>
            <person name="Hassan Y.I."/>
            <person name="Lepp D."/>
            <person name="Li X.-Z."/>
            <person name="Zhou T."/>
        </authorList>
    </citation>
    <scope>NUCLEOTIDE SEQUENCE [LARGE SCALE GENOMIC DNA]</scope>
    <source>
        <strain evidence="1 2">BD-c194</strain>
    </source>
</reference>
<protein>
    <submittedName>
        <fullName evidence="1">Uncharacterized protein</fullName>
    </submittedName>
</protein>
<dbReference type="EMBL" id="JZEX01000207">
    <property type="protein sequence ID" value="KKB06742.1"/>
    <property type="molecule type" value="Genomic_DNA"/>
</dbReference>
<sequence>MAETYATGSIALLRTGWNSDAFAIVLDTPMHNPAGCPTADGYIAHASRPGYQTFLGMALSAYKAGRTISVVLDDRECFEGRPAMIGINAGPPPPRPAETRTVVLNVSASNENSSHRYFKDIPVIGTFTGHGISCYGGTRSPDDSAGWGQVEGTGHPDGGTDPCASWILRLAFDFDLAPITSVAGSMTIDRAILRYTENALPSAFCALVYTQGGFLVDPLPCWSNGQGVPEEKPDGCVVLRVPDIDWRTLPHDQHMPLTQTTFSKVEPRGAWDVTDLLHQRLNPGLQPPPELGGAVSLGVGYVLVGTPLDTANLSGDDNTRCSSHISDLRLEVTFTVHPDGEPGPIVR</sequence>
<name>A0A0F5FEZ0_9HYPH</name>
<comment type="caution">
    <text evidence="1">The sequence shown here is derived from an EMBL/GenBank/DDBJ whole genome shotgun (WGS) entry which is preliminary data.</text>
</comment>
<dbReference type="PATRIC" id="fig|443610.3.peg.3544"/>
<dbReference type="AlphaFoldDB" id="A0A0F5FEZ0"/>
<accession>A0A0F5FEZ0</accession>
<organism evidence="1 2">
    <name type="scientific">Devosia geojensis</name>
    <dbReference type="NCBI Taxonomy" id="443610"/>
    <lineage>
        <taxon>Bacteria</taxon>
        <taxon>Pseudomonadati</taxon>
        <taxon>Pseudomonadota</taxon>
        <taxon>Alphaproteobacteria</taxon>
        <taxon>Hyphomicrobiales</taxon>
        <taxon>Devosiaceae</taxon>
        <taxon>Devosia</taxon>
    </lineage>
</organism>
<dbReference type="STRING" id="443610.VE25_21500"/>
<keyword evidence="2" id="KW-1185">Reference proteome</keyword>